<dbReference type="InterPro" id="IPR025327">
    <property type="entry name" value="DUF4233"/>
</dbReference>
<accession>A0ABX8SEW5</accession>
<organism evidence="2 3">
    <name type="scientific">Skermania pinensis</name>
    <dbReference type="NCBI Taxonomy" id="39122"/>
    <lineage>
        <taxon>Bacteria</taxon>
        <taxon>Bacillati</taxon>
        <taxon>Actinomycetota</taxon>
        <taxon>Actinomycetes</taxon>
        <taxon>Mycobacteriales</taxon>
        <taxon>Gordoniaceae</taxon>
        <taxon>Skermania</taxon>
    </lineage>
</organism>
<keyword evidence="1" id="KW-0812">Transmembrane</keyword>
<sequence length="108" mass="11612">MAATLVIEAIVVLLALPVVGVVGAGYTWWRVGYLLLLAAAMIVGAGLQRRRWALGYNLGLQVVFIAGYVVHPAVGVMGVVSMVLWAYLLHLRREVAARMARGELPGTQ</sequence>
<feature type="transmembrane region" description="Helical" evidence="1">
    <location>
        <begin position="6"/>
        <end position="24"/>
    </location>
</feature>
<reference evidence="2" key="1">
    <citation type="submission" date="2021-07" db="EMBL/GenBank/DDBJ databases">
        <title>Candidatus Kaistella beijingensis sp. nov. isolated from a municipal wastewater treatment plant is involved in sludge foaming.</title>
        <authorList>
            <person name="Song Y."/>
            <person name="Liu S.-J."/>
        </authorList>
    </citation>
    <scope>NUCLEOTIDE SEQUENCE</scope>
    <source>
        <strain evidence="2">DSM 43998</strain>
    </source>
</reference>
<dbReference type="RefSeq" id="WP_083529948.1">
    <property type="nucleotide sequence ID" value="NZ_CBCRUZ010000009.1"/>
</dbReference>
<dbReference type="Proteomes" id="UP000887023">
    <property type="component" value="Chromosome"/>
</dbReference>
<keyword evidence="3" id="KW-1185">Reference proteome</keyword>
<name>A0ABX8SEW5_9ACTN</name>
<evidence type="ECO:0000313" key="3">
    <source>
        <dbReference type="Proteomes" id="UP000887023"/>
    </source>
</evidence>
<keyword evidence="1" id="KW-1133">Transmembrane helix</keyword>
<gene>
    <name evidence="2" type="ORF">KV203_05920</name>
</gene>
<dbReference type="Pfam" id="PF14017">
    <property type="entry name" value="DUF4233"/>
    <property type="match status" value="1"/>
</dbReference>
<keyword evidence="1" id="KW-0472">Membrane</keyword>
<protein>
    <submittedName>
        <fullName evidence="2">DUF4233 domain-containing protein</fullName>
    </submittedName>
</protein>
<feature type="transmembrane region" description="Helical" evidence="1">
    <location>
        <begin position="31"/>
        <end position="48"/>
    </location>
</feature>
<feature type="transmembrane region" description="Helical" evidence="1">
    <location>
        <begin position="68"/>
        <end position="89"/>
    </location>
</feature>
<evidence type="ECO:0000313" key="2">
    <source>
        <dbReference type="EMBL" id="QXQ15702.1"/>
    </source>
</evidence>
<proteinExistence type="predicted"/>
<evidence type="ECO:0000256" key="1">
    <source>
        <dbReference type="SAM" id="Phobius"/>
    </source>
</evidence>
<dbReference type="EMBL" id="CP079105">
    <property type="protein sequence ID" value="QXQ15702.1"/>
    <property type="molecule type" value="Genomic_DNA"/>
</dbReference>